<name>A0A177AFI0_9PEZI</name>
<proteinExistence type="predicted"/>
<dbReference type="InterPro" id="IPR036597">
    <property type="entry name" value="Fido-like_dom_sf"/>
</dbReference>
<evidence type="ECO:0000313" key="2">
    <source>
        <dbReference type="EMBL" id="OAF60865.1"/>
    </source>
</evidence>
<sequence length="242" mass="26545">MATTYVIQQVISRTHLHLERRVAGPAWELLAQGAAKQLDKDPDDLFEKTSSFFEEVREMMESENLSQARKTAYEEHSIDTMATMIFGSNMIEKAGSTERLCKDVFTGVTVASEILDITKPSIAAVWKSPNTPQHGPTSSPPSSPSLTSSHLLTTHLILCADLPLDDHTPYAGLYRLVSVHAGLTPSPPYTGVPSLIRTLVHDYNVAIDFAKSAGFLYPFALAEVCASVCEYPSICGWEWEGV</sequence>
<dbReference type="RefSeq" id="XP_024326146.1">
    <property type="nucleotide sequence ID" value="XM_024466049.1"/>
</dbReference>
<protein>
    <submittedName>
        <fullName evidence="2">Uncharacterized protein</fullName>
    </submittedName>
</protein>
<dbReference type="EMBL" id="KV441390">
    <property type="protein sequence ID" value="OAF60865.1"/>
    <property type="molecule type" value="Genomic_DNA"/>
</dbReference>
<evidence type="ECO:0000256" key="1">
    <source>
        <dbReference type="SAM" id="MobiDB-lite"/>
    </source>
</evidence>
<dbReference type="Proteomes" id="UP000077154">
    <property type="component" value="Unassembled WGS sequence"/>
</dbReference>
<dbReference type="Gene3D" id="1.10.3290.10">
    <property type="entry name" value="Fido-like domain"/>
    <property type="match status" value="1"/>
</dbReference>
<gene>
    <name evidence="2" type="ORF">VC83_02383</name>
</gene>
<dbReference type="VEuPathDB" id="FungiDB:GMDG_07879"/>
<reference evidence="2" key="1">
    <citation type="submission" date="2016-03" db="EMBL/GenBank/DDBJ databases">
        <title>Updated assembly of Pseudogymnoascus destructans, the fungus causing white-nose syndrome of bats.</title>
        <authorList>
            <person name="Palmer J.M."/>
            <person name="Drees K.P."/>
            <person name="Foster J.T."/>
            <person name="Lindner D.L."/>
        </authorList>
    </citation>
    <scope>NUCLEOTIDE SEQUENCE [LARGE SCALE GENOMIC DNA]</scope>
    <source>
        <strain evidence="2">20631-21</strain>
    </source>
</reference>
<feature type="region of interest" description="Disordered" evidence="1">
    <location>
        <begin position="126"/>
        <end position="147"/>
    </location>
</feature>
<dbReference type="AlphaFoldDB" id="A0A177AFI0"/>
<accession>A0A177AFI0</accession>
<organism evidence="2">
    <name type="scientific">Pseudogymnoascus destructans</name>
    <dbReference type="NCBI Taxonomy" id="655981"/>
    <lineage>
        <taxon>Eukaryota</taxon>
        <taxon>Fungi</taxon>
        <taxon>Dikarya</taxon>
        <taxon>Ascomycota</taxon>
        <taxon>Pezizomycotina</taxon>
        <taxon>Leotiomycetes</taxon>
        <taxon>Thelebolales</taxon>
        <taxon>Thelebolaceae</taxon>
        <taxon>Pseudogymnoascus</taxon>
    </lineage>
</organism>
<dbReference type="OrthoDB" id="439046at2759"/>
<dbReference type="GeneID" id="36285466"/>